<evidence type="ECO:0000313" key="3">
    <source>
        <dbReference type="Proteomes" id="UP001055712"/>
    </source>
</evidence>
<feature type="region of interest" description="Disordered" evidence="1">
    <location>
        <begin position="37"/>
        <end position="61"/>
    </location>
</feature>
<dbReference type="Proteomes" id="UP001055712">
    <property type="component" value="Unassembled WGS sequence"/>
</dbReference>
<dbReference type="EMBL" id="SIDB01000010">
    <property type="protein sequence ID" value="KAI3427392.1"/>
    <property type="molecule type" value="Genomic_DNA"/>
</dbReference>
<feature type="compositionally biased region" description="Low complexity" evidence="1">
    <location>
        <begin position="37"/>
        <end position="46"/>
    </location>
</feature>
<keyword evidence="3" id="KW-1185">Reference proteome</keyword>
<comment type="caution">
    <text evidence="2">The sequence shown here is derived from an EMBL/GenBank/DDBJ whole genome shotgun (WGS) entry which is preliminary data.</text>
</comment>
<evidence type="ECO:0000256" key="1">
    <source>
        <dbReference type="SAM" id="MobiDB-lite"/>
    </source>
</evidence>
<gene>
    <name evidence="2" type="ORF">D9Q98_010307</name>
</gene>
<reference evidence="2" key="1">
    <citation type="journal article" date="2019" name="Plant J.">
        <title>Chlorella vulgaris genome assembly and annotation reveals the molecular basis for metabolic acclimation to high light conditions.</title>
        <authorList>
            <person name="Cecchin M."/>
            <person name="Marcolungo L."/>
            <person name="Rossato M."/>
            <person name="Girolomoni L."/>
            <person name="Cosentino E."/>
            <person name="Cuine S."/>
            <person name="Li-Beisson Y."/>
            <person name="Delledonne M."/>
            <person name="Ballottari M."/>
        </authorList>
    </citation>
    <scope>NUCLEOTIDE SEQUENCE</scope>
    <source>
        <strain evidence="2">211/11P</strain>
    </source>
</reference>
<sequence>MQALWMQSGEEERKTLRAVGSQNSVLQACASGSSLTSETSLGWESETTSRDQTALPAPQGPPLLDVVMGSVCVAARHGAALPQSTRQLLQQLFPSARAISATVPSADGLGMAVVTLMQPQPGQRSSRDASTLPPLPPTAARQVAQPLPAGGSLSFGLAVHPPAIERQLMEAFAAELGSRLTGGSLEAGTHPLLADAAATPGASMPHDCFWQSF</sequence>
<name>A0A9D4TJY2_CHLVU</name>
<accession>A0A9D4TJY2</accession>
<dbReference type="AlphaFoldDB" id="A0A9D4TJY2"/>
<proteinExistence type="predicted"/>
<organism evidence="2 3">
    <name type="scientific">Chlorella vulgaris</name>
    <name type="common">Green alga</name>
    <dbReference type="NCBI Taxonomy" id="3077"/>
    <lineage>
        <taxon>Eukaryota</taxon>
        <taxon>Viridiplantae</taxon>
        <taxon>Chlorophyta</taxon>
        <taxon>core chlorophytes</taxon>
        <taxon>Trebouxiophyceae</taxon>
        <taxon>Chlorellales</taxon>
        <taxon>Chlorellaceae</taxon>
        <taxon>Chlorella clade</taxon>
        <taxon>Chlorella</taxon>
    </lineage>
</organism>
<protein>
    <submittedName>
        <fullName evidence="2">Uncharacterized protein</fullName>
    </submittedName>
</protein>
<reference evidence="2" key="2">
    <citation type="submission" date="2020-11" db="EMBL/GenBank/DDBJ databases">
        <authorList>
            <person name="Cecchin M."/>
            <person name="Marcolungo L."/>
            <person name="Rossato M."/>
            <person name="Girolomoni L."/>
            <person name="Cosentino E."/>
            <person name="Cuine S."/>
            <person name="Li-Beisson Y."/>
            <person name="Delledonne M."/>
            <person name="Ballottari M."/>
        </authorList>
    </citation>
    <scope>NUCLEOTIDE SEQUENCE</scope>
    <source>
        <strain evidence="2">211/11P</strain>
        <tissue evidence="2">Whole cell</tissue>
    </source>
</reference>
<feature type="region of interest" description="Disordered" evidence="1">
    <location>
        <begin position="119"/>
        <end position="142"/>
    </location>
</feature>
<evidence type="ECO:0000313" key="2">
    <source>
        <dbReference type="EMBL" id="KAI3427392.1"/>
    </source>
</evidence>